<proteinExistence type="predicted"/>
<reference evidence="1" key="1">
    <citation type="submission" date="2020-06" db="EMBL/GenBank/DDBJ databases">
        <title>WGS assembly of Ceratodon purpureus strain R40.</title>
        <authorList>
            <person name="Carey S.B."/>
            <person name="Jenkins J."/>
            <person name="Shu S."/>
            <person name="Lovell J.T."/>
            <person name="Sreedasyam A."/>
            <person name="Maumus F."/>
            <person name="Tiley G.P."/>
            <person name="Fernandez-Pozo N."/>
            <person name="Barry K."/>
            <person name="Chen C."/>
            <person name="Wang M."/>
            <person name="Lipzen A."/>
            <person name="Daum C."/>
            <person name="Saski C.A."/>
            <person name="Payton A.C."/>
            <person name="Mcbreen J.C."/>
            <person name="Conrad R.E."/>
            <person name="Kollar L.M."/>
            <person name="Olsson S."/>
            <person name="Huttunen S."/>
            <person name="Landis J.B."/>
            <person name="Wickett N.J."/>
            <person name="Johnson M.G."/>
            <person name="Rensing S.A."/>
            <person name="Grimwood J."/>
            <person name="Schmutz J."/>
            <person name="Mcdaniel S.F."/>
        </authorList>
    </citation>
    <scope>NUCLEOTIDE SEQUENCE</scope>
    <source>
        <strain evidence="1">R40</strain>
    </source>
</reference>
<organism evidence="1 2">
    <name type="scientific">Ceratodon purpureus</name>
    <name type="common">Fire moss</name>
    <name type="synonym">Dicranum purpureum</name>
    <dbReference type="NCBI Taxonomy" id="3225"/>
    <lineage>
        <taxon>Eukaryota</taxon>
        <taxon>Viridiplantae</taxon>
        <taxon>Streptophyta</taxon>
        <taxon>Embryophyta</taxon>
        <taxon>Bryophyta</taxon>
        <taxon>Bryophytina</taxon>
        <taxon>Bryopsida</taxon>
        <taxon>Dicranidae</taxon>
        <taxon>Pseudoditrichales</taxon>
        <taxon>Ditrichaceae</taxon>
        <taxon>Ceratodon</taxon>
    </lineage>
</organism>
<comment type="caution">
    <text evidence="1">The sequence shown here is derived from an EMBL/GenBank/DDBJ whole genome shotgun (WGS) entry which is preliminary data.</text>
</comment>
<dbReference type="Proteomes" id="UP000822688">
    <property type="component" value="Chromosome V"/>
</dbReference>
<name>A0A8T0HM05_CERPU</name>
<accession>A0A8T0HM05</accession>
<dbReference type="EMBL" id="CM026426">
    <property type="protein sequence ID" value="KAG0571846.1"/>
    <property type="molecule type" value="Genomic_DNA"/>
</dbReference>
<gene>
    <name evidence="1" type="ORF">KC19_VG047800</name>
</gene>
<protein>
    <submittedName>
        <fullName evidence="1">Uncharacterized protein</fullName>
    </submittedName>
</protein>
<keyword evidence="2" id="KW-1185">Reference proteome</keyword>
<sequence>MRTLTRAPFAIINLGTMSKLYSLLEPRNARGFSPPLNFYHNLSSPFHHQYYPNEKFHMLKTTLRSKDHRPAKRRSVTSILISNQYNTKRNKTLQQFI</sequence>
<evidence type="ECO:0000313" key="1">
    <source>
        <dbReference type="EMBL" id="KAG0571846.1"/>
    </source>
</evidence>
<evidence type="ECO:0000313" key="2">
    <source>
        <dbReference type="Proteomes" id="UP000822688"/>
    </source>
</evidence>
<dbReference type="AlphaFoldDB" id="A0A8T0HM05"/>